<keyword evidence="1" id="KW-0472">Membrane</keyword>
<sequence length="181" mass="20532">MQGTKTHNADSHPSSIVDLEKAGAHRGELPALREDTMKRRLADQDQTSQSRHVIIPEKVIVTGLVVFFVLAEVYFVGVSIREWIDNQNHKGNSTSLSVQNQQAWLDLPKLLEIYKAVDGGQDEIDEDQEPYEDFEGGISYKATSELIRLSRPEFLHHKKNSMEKILQEEEEEVEGYTIASP</sequence>
<evidence type="ECO:0000313" key="3">
    <source>
        <dbReference type="Proteomes" id="UP001633002"/>
    </source>
</evidence>
<name>A0ABD3HTI6_9MARC</name>
<keyword evidence="3" id="KW-1185">Reference proteome</keyword>
<evidence type="ECO:0000256" key="1">
    <source>
        <dbReference type="SAM" id="Phobius"/>
    </source>
</evidence>
<reference evidence="2 3" key="1">
    <citation type="submission" date="2024-09" db="EMBL/GenBank/DDBJ databases">
        <title>Chromosome-scale assembly of Riccia sorocarpa.</title>
        <authorList>
            <person name="Paukszto L."/>
        </authorList>
    </citation>
    <scope>NUCLEOTIDE SEQUENCE [LARGE SCALE GENOMIC DNA]</scope>
    <source>
        <strain evidence="2">LP-2024</strain>
        <tissue evidence="2">Aerial parts of the thallus</tissue>
    </source>
</reference>
<evidence type="ECO:0000313" key="2">
    <source>
        <dbReference type="EMBL" id="KAL3693659.1"/>
    </source>
</evidence>
<keyword evidence="1" id="KW-1133">Transmembrane helix</keyword>
<protein>
    <submittedName>
        <fullName evidence="2">Uncharacterized protein</fullName>
    </submittedName>
</protein>
<keyword evidence="1" id="KW-0812">Transmembrane</keyword>
<organism evidence="2 3">
    <name type="scientific">Riccia sorocarpa</name>
    <dbReference type="NCBI Taxonomy" id="122646"/>
    <lineage>
        <taxon>Eukaryota</taxon>
        <taxon>Viridiplantae</taxon>
        <taxon>Streptophyta</taxon>
        <taxon>Embryophyta</taxon>
        <taxon>Marchantiophyta</taxon>
        <taxon>Marchantiopsida</taxon>
        <taxon>Marchantiidae</taxon>
        <taxon>Marchantiales</taxon>
        <taxon>Ricciaceae</taxon>
        <taxon>Riccia</taxon>
    </lineage>
</organism>
<dbReference type="AlphaFoldDB" id="A0ABD3HTI6"/>
<dbReference type="EMBL" id="JBJQOH010000003">
    <property type="protein sequence ID" value="KAL3693659.1"/>
    <property type="molecule type" value="Genomic_DNA"/>
</dbReference>
<comment type="caution">
    <text evidence="2">The sequence shown here is derived from an EMBL/GenBank/DDBJ whole genome shotgun (WGS) entry which is preliminary data.</text>
</comment>
<accession>A0ABD3HTI6</accession>
<gene>
    <name evidence="2" type="ORF">R1sor_007310</name>
</gene>
<feature type="transmembrane region" description="Helical" evidence="1">
    <location>
        <begin position="59"/>
        <end position="80"/>
    </location>
</feature>
<proteinExistence type="predicted"/>
<dbReference type="Proteomes" id="UP001633002">
    <property type="component" value="Unassembled WGS sequence"/>
</dbReference>